<organism evidence="2 3">
    <name type="scientific">Pluralibacter gergoviae</name>
    <name type="common">Enterobacter gergoviae</name>
    <dbReference type="NCBI Taxonomy" id="61647"/>
    <lineage>
        <taxon>Bacteria</taxon>
        <taxon>Pseudomonadati</taxon>
        <taxon>Pseudomonadota</taxon>
        <taxon>Gammaproteobacteria</taxon>
        <taxon>Enterobacterales</taxon>
        <taxon>Enterobacteriaceae</taxon>
        <taxon>Pluralibacter</taxon>
    </lineage>
</organism>
<dbReference type="STRING" id="61647.LG71_07460"/>
<dbReference type="Proteomes" id="UP000036196">
    <property type="component" value="Unassembled WGS sequence"/>
</dbReference>
<protein>
    <recommendedName>
        <fullName evidence="4">Flagellar protein FlhE</fullName>
    </recommendedName>
</protein>
<proteinExistence type="predicted"/>
<feature type="signal peptide" evidence="1">
    <location>
        <begin position="1"/>
        <end position="18"/>
    </location>
</feature>
<evidence type="ECO:0000256" key="1">
    <source>
        <dbReference type="SAM" id="SignalP"/>
    </source>
</evidence>
<keyword evidence="1" id="KW-0732">Signal</keyword>
<reference evidence="2 3" key="1">
    <citation type="submission" date="2015-05" db="EMBL/GenBank/DDBJ databases">
        <title>Genome sequences of Pluralibacter gergoviae.</title>
        <authorList>
            <person name="Greninger A.L."/>
            <person name="Miller S."/>
        </authorList>
    </citation>
    <scope>NUCLEOTIDE SEQUENCE [LARGE SCALE GENOMIC DNA]</scope>
    <source>
        <strain evidence="2 3">JS81F13</strain>
    </source>
</reference>
<name>A0A0J5KRH3_PLUGE</name>
<feature type="chain" id="PRO_5005262490" description="Flagellar protein FlhE" evidence="1">
    <location>
        <begin position="19"/>
        <end position="132"/>
    </location>
</feature>
<keyword evidence="3" id="KW-1185">Reference proteome</keyword>
<dbReference type="Pfam" id="PF06366">
    <property type="entry name" value="FlhE"/>
    <property type="match status" value="1"/>
</dbReference>
<gene>
    <name evidence="2" type="ORF">ABW06_07195</name>
</gene>
<dbReference type="RefSeq" id="WP_048278570.1">
    <property type="nucleotide sequence ID" value="NZ_CACVCI010000001.1"/>
</dbReference>
<dbReference type="AlphaFoldDB" id="A0A0J5KRH3"/>
<comment type="caution">
    <text evidence="2">The sequence shown here is derived from an EMBL/GenBank/DDBJ whole genome shotgun (WGS) entry which is preliminary data.</text>
</comment>
<dbReference type="InterPro" id="IPR009420">
    <property type="entry name" value="FlhE"/>
</dbReference>
<sequence length="132" mass="13266">MPRALLSLALLLPLAATAAGGSVTAASMGGITGAGGQTLVSRALAPALPPGARPYSLSWRIQLLGNPPAGLNIALCAPGGCLPLPGLAGRMSLSGAPALAAPLHFTYRVARPGRIVPALNVVQNQLTINYRQ</sequence>
<dbReference type="EMBL" id="LDZF01000006">
    <property type="protein sequence ID" value="KMK14629.1"/>
    <property type="molecule type" value="Genomic_DNA"/>
</dbReference>
<evidence type="ECO:0008006" key="4">
    <source>
        <dbReference type="Google" id="ProtNLM"/>
    </source>
</evidence>
<evidence type="ECO:0000313" key="2">
    <source>
        <dbReference type="EMBL" id="KMK14629.1"/>
    </source>
</evidence>
<dbReference type="PATRIC" id="fig|61647.15.peg.4666"/>
<accession>A0A0J5KRH3</accession>
<evidence type="ECO:0000313" key="3">
    <source>
        <dbReference type="Proteomes" id="UP000036196"/>
    </source>
</evidence>